<reference evidence="4" key="1">
    <citation type="journal article" date="2019" name="Int. J. Syst. Evol. Microbiol.">
        <title>The Global Catalogue of Microorganisms (GCM) 10K type strain sequencing project: providing services to taxonomists for standard genome sequencing and annotation.</title>
        <authorList>
            <consortium name="The Broad Institute Genomics Platform"/>
            <consortium name="The Broad Institute Genome Sequencing Center for Infectious Disease"/>
            <person name="Wu L."/>
            <person name="Ma J."/>
        </authorList>
    </citation>
    <scope>NUCLEOTIDE SEQUENCE [LARGE SCALE GENOMIC DNA]</scope>
    <source>
        <strain evidence="4">KCTC 42964</strain>
    </source>
</reference>
<evidence type="ECO:0000256" key="2">
    <source>
        <dbReference type="SAM" id="MobiDB-lite"/>
    </source>
</evidence>
<dbReference type="EMBL" id="JBHRTR010000054">
    <property type="protein sequence ID" value="MFC3231318.1"/>
    <property type="molecule type" value="Genomic_DNA"/>
</dbReference>
<proteinExistence type="predicted"/>
<accession>A0ABV7L9F3</accession>
<organism evidence="3 4">
    <name type="scientific">Marinibaculum pumilum</name>
    <dbReference type="NCBI Taxonomy" id="1766165"/>
    <lineage>
        <taxon>Bacteria</taxon>
        <taxon>Pseudomonadati</taxon>
        <taxon>Pseudomonadota</taxon>
        <taxon>Alphaproteobacteria</taxon>
        <taxon>Rhodospirillales</taxon>
        <taxon>Rhodospirillaceae</taxon>
        <taxon>Marinibaculum</taxon>
    </lineage>
</organism>
<sequence length="117" mass="12853">MEVFFTPLAERHLESLHRYIAENGFGSRADRFVGDLISHCPGLATFPMRGVSRQDIVPGLWIIGFRRRVSIAYAVTDGAIYIAGIYYAGRNVPPGPVRSGLPAQGHGIRRKSNDRGG</sequence>
<dbReference type="RefSeq" id="WP_379906790.1">
    <property type="nucleotide sequence ID" value="NZ_JBHRTR010000054.1"/>
</dbReference>
<dbReference type="InterPro" id="IPR035093">
    <property type="entry name" value="RelE/ParE_toxin_dom_sf"/>
</dbReference>
<evidence type="ECO:0000256" key="1">
    <source>
        <dbReference type="ARBA" id="ARBA00022649"/>
    </source>
</evidence>
<comment type="caution">
    <text evidence="3">The sequence shown here is derived from an EMBL/GenBank/DDBJ whole genome shotgun (WGS) entry which is preliminary data.</text>
</comment>
<keyword evidence="4" id="KW-1185">Reference proteome</keyword>
<dbReference type="InterPro" id="IPR007712">
    <property type="entry name" value="RelE/ParE_toxin"/>
</dbReference>
<keyword evidence="1" id="KW-1277">Toxin-antitoxin system</keyword>
<dbReference type="Pfam" id="PF05016">
    <property type="entry name" value="ParE_toxin"/>
    <property type="match status" value="1"/>
</dbReference>
<evidence type="ECO:0000313" key="4">
    <source>
        <dbReference type="Proteomes" id="UP001595528"/>
    </source>
</evidence>
<protein>
    <submittedName>
        <fullName evidence="3">Type II toxin-antitoxin system RelE/ParE family toxin</fullName>
    </submittedName>
</protein>
<gene>
    <name evidence="3" type="ORF">ACFOGJ_28980</name>
</gene>
<feature type="region of interest" description="Disordered" evidence="2">
    <location>
        <begin position="97"/>
        <end position="117"/>
    </location>
</feature>
<dbReference type="Gene3D" id="3.30.2310.20">
    <property type="entry name" value="RelE-like"/>
    <property type="match status" value="1"/>
</dbReference>
<dbReference type="Proteomes" id="UP001595528">
    <property type="component" value="Unassembled WGS sequence"/>
</dbReference>
<name>A0ABV7L9F3_9PROT</name>
<evidence type="ECO:0000313" key="3">
    <source>
        <dbReference type="EMBL" id="MFC3231318.1"/>
    </source>
</evidence>